<keyword evidence="2" id="KW-0472">Membrane</keyword>
<feature type="compositionally biased region" description="Basic and acidic residues" evidence="1">
    <location>
        <begin position="128"/>
        <end position="143"/>
    </location>
</feature>
<gene>
    <name evidence="3" type="ORF">McpAg1_18350</name>
</gene>
<name>A0AAE4MCK8_9EURY</name>
<feature type="compositionally biased region" description="Basic and acidic residues" evidence="1">
    <location>
        <begin position="53"/>
        <end position="105"/>
    </location>
</feature>
<evidence type="ECO:0000256" key="2">
    <source>
        <dbReference type="SAM" id="Phobius"/>
    </source>
</evidence>
<evidence type="ECO:0000313" key="4">
    <source>
        <dbReference type="Proteomes" id="UP001273136"/>
    </source>
</evidence>
<keyword evidence="2" id="KW-0812">Transmembrane</keyword>
<sequence>MEGENKGENIISPERKERVAVCLVCSNEWLARTGTAKKPAKCPVCGTKRCVWKDDAPTEPEKHTENTPEHTETHEENKEPVGEEPEKTGEIEEKIEEKREEKRENNIAGYIKNPVTEKSYPVKKHSSKITDRENEEKTPEEKSPAGSFPIVLVVAGLVVLGCLAGVGWFLGRCSDTRNRSVPADFRPPTAAERAMIRVGV</sequence>
<dbReference type="EMBL" id="JAWDKA010000013">
    <property type="protein sequence ID" value="MDV0442582.1"/>
    <property type="molecule type" value="Genomic_DNA"/>
</dbReference>
<evidence type="ECO:0000313" key="3">
    <source>
        <dbReference type="EMBL" id="MDV0442582.1"/>
    </source>
</evidence>
<dbReference type="Proteomes" id="UP001273136">
    <property type="component" value="Unassembled WGS sequence"/>
</dbReference>
<protein>
    <submittedName>
        <fullName evidence="3">Uncharacterized protein</fullName>
    </submittedName>
</protein>
<keyword evidence="2" id="KW-1133">Transmembrane helix</keyword>
<proteinExistence type="predicted"/>
<evidence type="ECO:0000256" key="1">
    <source>
        <dbReference type="SAM" id="MobiDB-lite"/>
    </source>
</evidence>
<keyword evidence="4" id="KW-1185">Reference proteome</keyword>
<dbReference type="RefSeq" id="WP_338095006.1">
    <property type="nucleotide sequence ID" value="NZ_JAWDKA010000013.1"/>
</dbReference>
<feature type="transmembrane region" description="Helical" evidence="2">
    <location>
        <begin position="148"/>
        <end position="170"/>
    </location>
</feature>
<comment type="caution">
    <text evidence="3">The sequence shown here is derived from an EMBL/GenBank/DDBJ whole genome shotgun (WGS) entry which is preliminary data.</text>
</comment>
<organism evidence="3 4">
    <name type="scientific">Methanorbis furvi</name>
    <dbReference type="NCBI Taxonomy" id="3028299"/>
    <lineage>
        <taxon>Archaea</taxon>
        <taxon>Methanobacteriati</taxon>
        <taxon>Methanobacteriota</taxon>
        <taxon>Stenosarchaea group</taxon>
        <taxon>Methanomicrobia</taxon>
        <taxon>Methanomicrobiales</taxon>
        <taxon>Methanocorpusculaceae</taxon>
        <taxon>Methanorbis</taxon>
    </lineage>
</organism>
<dbReference type="AlphaFoldDB" id="A0AAE4MCK8"/>
<feature type="region of interest" description="Disordered" evidence="1">
    <location>
        <begin position="53"/>
        <end position="144"/>
    </location>
</feature>
<reference evidence="3" key="1">
    <citation type="submission" date="2023-06" db="EMBL/GenBank/DDBJ databases">
        <title>Genome sequence of Methancorpusculaceae sp. Ag1.</title>
        <authorList>
            <person name="Protasov E."/>
            <person name="Platt K."/>
            <person name="Poehlein A."/>
            <person name="Daniel R."/>
            <person name="Brune A."/>
        </authorList>
    </citation>
    <scope>NUCLEOTIDE SEQUENCE</scope>
    <source>
        <strain evidence="3">Ag1</strain>
    </source>
</reference>
<accession>A0AAE4MCK8</accession>